<feature type="transmembrane region" description="Helical" evidence="15">
    <location>
        <begin position="552"/>
        <end position="575"/>
    </location>
</feature>
<feature type="transmembrane region" description="Helical" evidence="15">
    <location>
        <begin position="911"/>
        <end position="931"/>
    </location>
</feature>
<dbReference type="InterPro" id="IPR000276">
    <property type="entry name" value="GPCR_Rhodpsn"/>
</dbReference>
<sequence>MANFTVSGFLLMGFSDKPELELIHASLFLVLYVMALTGNILTITAISLDNSLQSPMYFFLKHLSFLDLFYISVTVPRSIYNFFMHNGYISLGECIVQCFAFTLCAGSELSMLTVMSYDRYVAICLPLRYEIIMDVSKCVHSVLGVWISGVIAGAMHTAGTFSIHFCGSHVIHQFFCDISQLLKLSCSNEYINEFGVSAFLSLMALPCIFIIGLSYTQIFSTVLRMPSAEGRAKAFSTCLPHLVVVILFVSTSLFEFFQPPSDSPRALDIFLTIMYTVVPPTLNPMIYSLRNQAMKAALRNVFQRRQDHFTNITGKLINMTNFTMSGFLLVGFSTKPEIEILLASLFLVTYVVALTGNFLIIIATSKDNSLQSPMYFFLKQLSFLDLFYISVTVPRSIYNCVMHSGYISLKEYMVQCFGFVFCAAVEISMLTVMSYDHYVAIYLPLCYEIIMDVRKCVHSVLGAWISGVISGVMHTAATFSVHFCGSHVIHQFFCDIPQLLKISCASEYISEVWVTAFLSLMAFLCVVFIGLSHIQIFSTVLRMPSAEGRAKAFSTCLPHLAVVILFISTGFFEYLKPPSDSPSALDIFLTIMYIVVPPTLNPMIYSLRNQAIKTALRKPELELVHASVFFVLYLVALTGNLLIITAISMDHSLHSPMYFFLKHLSFLDLCYISVTVPRSICNSLMHDGYISLWECIVQCFAFTLFAAAELSMLSVMSYDRYVAICHPLRYEIIMDVSKCVHSVLGVWISGVITGTMHTAGTFSIHFCGSHVIHQFFCDIPQLLKLSCSNEYVREVKISAFLAVVAFLSVTFIGLSYIQIFSTVLRMPSAEGRAKAFSTCLPHLAVVMLLISTSTFEFLKPPSDSPSSLDILSAIMYTVVPPTLNPMIYNLRNQAMKAALRKPELELVHASLFLLLHVVVVTGNLIITATSIDSSLHSPTYFFLKHLSFLDLCYISVTVPESIYNSFTRSGYISFSECIVQYFAFILCGLAELAMLTLISYDHYITICFPLCYEIIMNVNKCDHGVLYVWISVSFLESCTQLPLSPCTSVVPISSTSSSILSTVLRMPSAEDGAKAFSTCLPHLSVIILFISTKFLKPPSDSPSALDIFLTIMYTVVPTTLNPIIYSLRNQAMKAALRKVFQRRNATSFVETLLQHLSKDKNHMANFSMSGFLLMGFSDKPELELVHASFFLVFYMVALTGNILIITATSMDNNLKSPMYFFLKHLSFLDLCYISVTVPRSIYNTFRHSGYISLGECIVQCFVFALCACAELFMLTLMSYDRYVAICLPLRYEIIMDIRTCVHGVLGVWIGAIISGTMHTAATFSVHFCGSHVIQQFFCDIPQLLKLSCSNEYISEVAVSGFVALVAFLSVIFIVLSYIQIFSTVLRMPSAEGRAKAFSTCLPHLAVVILFISTSGFEFLRPTSDYPITRTGKLRRIMANFTMSGFLLMGFSDKPEQKIILASLFLILYMLAVTGNVLIITATSMDNSLHSPMYFFLKHLSFLDLCYISVTVPRSIYNTFRHSGYISLGECIVQCFAFTLCASAELSMLTLMSYGRYVAICFPLRYEIIMDVSKRVHGVLGVWVSGIISGTMHTAATFSMHFCGSHVIHQFFCDIPQLLKLSCSNDYISEAAVSGFVAFVAFLSVIFVVLSYIQIFSTDAICRGQSRDLFHLPSPPAVIILFISTSGFEFLRPPSDYPSALDILLTIMYTVVPPKLNPMIYR</sequence>
<gene>
    <name evidence="17" type="ORF">J0S82_020730</name>
</gene>
<feature type="transmembrane region" description="Helical" evidence="15">
    <location>
        <begin position="1458"/>
        <end position="1480"/>
    </location>
</feature>
<feature type="transmembrane region" description="Helical" evidence="15">
    <location>
        <begin position="688"/>
        <end position="708"/>
    </location>
</feature>
<feature type="transmembrane region" description="Helical" evidence="15">
    <location>
        <begin position="587"/>
        <end position="607"/>
    </location>
</feature>
<dbReference type="InterPro" id="IPR017452">
    <property type="entry name" value="GPCR_Rhodpsn_7TM"/>
</dbReference>
<feature type="transmembrane region" description="Helical" evidence="15">
    <location>
        <begin position="25"/>
        <end position="46"/>
    </location>
</feature>
<proteinExistence type="inferred from homology"/>
<feature type="transmembrane region" description="Helical" evidence="15">
    <location>
        <begin position="99"/>
        <end position="117"/>
    </location>
</feature>
<keyword evidence="9 15" id="KW-1133">Transmembrane helix</keyword>
<evidence type="ECO:0000256" key="8">
    <source>
        <dbReference type="ARBA" id="ARBA00022725"/>
    </source>
</evidence>
<feature type="transmembrane region" description="Helical" evidence="15">
    <location>
        <begin position="1492"/>
        <end position="1511"/>
    </location>
</feature>
<feature type="transmembrane region" description="Helical" evidence="15">
    <location>
        <begin position="512"/>
        <end position="531"/>
    </location>
</feature>
<feature type="transmembrane region" description="Helical" evidence="15">
    <location>
        <begin position="340"/>
        <end position="362"/>
    </location>
</feature>
<dbReference type="PRINTS" id="PR00245">
    <property type="entry name" value="OLFACTORYR"/>
</dbReference>
<keyword evidence="12 14" id="KW-0675">Receptor</keyword>
<comment type="function">
    <text evidence="1">Odorant receptor.</text>
</comment>
<feature type="domain" description="G-protein coupled receptors family 1 profile" evidence="16">
    <location>
        <begin position="1474"/>
        <end position="1655"/>
    </location>
</feature>
<dbReference type="Pfam" id="PF00001">
    <property type="entry name" value="7tm_1"/>
    <property type="match status" value="3"/>
</dbReference>
<keyword evidence="13 14" id="KW-0807">Transducer</keyword>
<dbReference type="SUPFAM" id="SSF81321">
    <property type="entry name" value="Family A G protein-coupled receptor-like"/>
    <property type="match status" value="6"/>
</dbReference>
<keyword evidence="6" id="KW-0716">Sensory transduction</keyword>
<evidence type="ECO:0000256" key="5">
    <source>
        <dbReference type="ARBA" id="ARBA00022475"/>
    </source>
</evidence>
<dbReference type="PROSITE" id="PS00237">
    <property type="entry name" value="G_PROTEIN_RECEP_F1_1"/>
    <property type="match status" value="3"/>
</dbReference>
<keyword evidence="10 14" id="KW-0297">G-protein coupled receptor</keyword>
<feature type="transmembrane region" description="Helical" evidence="15">
    <location>
        <begin position="1635"/>
        <end position="1656"/>
    </location>
</feature>
<dbReference type="GO" id="GO:0004984">
    <property type="term" value="F:olfactory receptor activity"/>
    <property type="evidence" value="ECO:0007669"/>
    <property type="project" value="InterPro"/>
</dbReference>
<feature type="transmembrane region" description="Helical" evidence="15">
    <location>
        <begin position="456"/>
        <end position="477"/>
    </location>
</feature>
<dbReference type="EMBL" id="JAGFMF010011893">
    <property type="protein sequence ID" value="KAG8510150.1"/>
    <property type="molecule type" value="Genomic_DNA"/>
</dbReference>
<feature type="transmembrane region" description="Helical" evidence="15">
    <location>
        <begin position="628"/>
        <end position="649"/>
    </location>
</feature>
<feature type="transmembrane region" description="Helical" evidence="15">
    <location>
        <begin position="1107"/>
        <end position="1127"/>
    </location>
</feature>
<feature type="domain" description="G-protein coupled receptors family 1 profile" evidence="16">
    <location>
        <begin position="1200"/>
        <end position="1409"/>
    </location>
</feature>
<feature type="transmembrane region" description="Helical" evidence="15">
    <location>
        <begin position="1396"/>
        <end position="1416"/>
    </location>
</feature>
<feature type="transmembrane region" description="Helical" evidence="15">
    <location>
        <begin position="374"/>
        <end position="392"/>
    </location>
</feature>
<feature type="transmembrane region" description="Helical" evidence="15">
    <location>
        <begin position="138"/>
        <end position="155"/>
    </location>
</feature>
<feature type="domain" description="G-protein coupled receptors family 1 profile" evidence="16">
    <location>
        <begin position="639"/>
        <end position="888"/>
    </location>
</feature>
<dbReference type="PANTHER" id="PTHR26452">
    <property type="entry name" value="OLFACTORY RECEPTOR"/>
    <property type="match status" value="1"/>
</dbReference>
<accession>A0A8J6A1W6</accession>
<evidence type="ECO:0000256" key="13">
    <source>
        <dbReference type="ARBA" id="ARBA00023224"/>
    </source>
</evidence>
<dbReference type="InterPro" id="IPR050516">
    <property type="entry name" value="Olfactory_GPCR"/>
</dbReference>
<feature type="transmembrane region" description="Helical" evidence="15">
    <location>
        <begin position="1184"/>
        <end position="1206"/>
    </location>
</feature>
<name>A0A8J6A1W6_GALPY</name>
<organism evidence="17 18">
    <name type="scientific">Galemys pyrenaicus</name>
    <name type="common">Iberian desman</name>
    <name type="synonym">Pyrenean desman</name>
    <dbReference type="NCBI Taxonomy" id="202257"/>
    <lineage>
        <taxon>Eukaryota</taxon>
        <taxon>Metazoa</taxon>
        <taxon>Chordata</taxon>
        <taxon>Craniata</taxon>
        <taxon>Vertebrata</taxon>
        <taxon>Euteleostomi</taxon>
        <taxon>Mammalia</taxon>
        <taxon>Eutheria</taxon>
        <taxon>Laurasiatheria</taxon>
        <taxon>Eulipotyphla</taxon>
        <taxon>Talpidae</taxon>
        <taxon>Galemys</taxon>
    </lineage>
</organism>
<dbReference type="Gene3D" id="1.10.1220.70">
    <property type="match status" value="1"/>
</dbReference>
<keyword evidence="7 14" id="KW-0812">Transmembrane</keyword>
<dbReference type="Pfam" id="PF13853">
    <property type="entry name" value="7tm_4"/>
    <property type="match status" value="4"/>
</dbReference>
<comment type="function">
    <text evidence="2">Putative odorant or sperm cell receptor.</text>
</comment>
<dbReference type="FunFam" id="1.20.1070.10:FF:000037">
    <property type="entry name" value="Olfactory receptor"/>
    <property type="match status" value="5"/>
</dbReference>
<evidence type="ECO:0000256" key="9">
    <source>
        <dbReference type="ARBA" id="ARBA00022989"/>
    </source>
</evidence>
<evidence type="ECO:0000313" key="18">
    <source>
        <dbReference type="Proteomes" id="UP000700334"/>
    </source>
</evidence>
<feature type="transmembrane region" description="Helical" evidence="15">
    <location>
        <begin position="234"/>
        <end position="257"/>
    </location>
</feature>
<dbReference type="InterPro" id="IPR000725">
    <property type="entry name" value="Olfact_rcpt"/>
</dbReference>
<evidence type="ECO:0000256" key="10">
    <source>
        <dbReference type="ARBA" id="ARBA00023040"/>
    </source>
</evidence>
<evidence type="ECO:0000256" key="4">
    <source>
        <dbReference type="ARBA" id="ARBA00010663"/>
    </source>
</evidence>
<comment type="similarity">
    <text evidence="4 14">Belongs to the G-protein coupled receptor 1 family.</text>
</comment>
<dbReference type="GO" id="GO:0005886">
    <property type="term" value="C:plasma membrane"/>
    <property type="evidence" value="ECO:0007669"/>
    <property type="project" value="UniProtKB-SubCell"/>
</dbReference>
<dbReference type="GO" id="GO:0004930">
    <property type="term" value="F:G protein-coupled receptor activity"/>
    <property type="evidence" value="ECO:0007669"/>
    <property type="project" value="UniProtKB-KW"/>
</dbReference>
<feature type="domain" description="G-protein coupled receptors family 1 profile" evidence="16">
    <location>
        <begin position="356"/>
        <end position="605"/>
    </location>
</feature>
<evidence type="ECO:0000256" key="2">
    <source>
        <dbReference type="ARBA" id="ARBA00003929"/>
    </source>
</evidence>
<feature type="transmembrane region" description="Helical" evidence="15">
    <location>
        <begin position="1361"/>
        <end position="1384"/>
    </location>
</feature>
<protein>
    <submittedName>
        <fullName evidence="17">Olfactory receptor 14J1</fullName>
    </submittedName>
</protein>
<feature type="domain" description="G-protein coupled receptors family 1 profile" evidence="16">
    <location>
        <begin position="921"/>
        <end position="1030"/>
    </location>
</feature>
<dbReference type="OrthoDB" id="9444602at2759"/>
<dbReference type="CDD" id="cd15227">
    <property type="entry name" value="7tmA_OR14-like"/>
    <property type="match status" value="4"/>
</dbReference>
<feature type="transmembrane region" description="Helical" evidence="15">
    <location>
        <begin position="1256"/>
        <end position="1279"/>
    </location>
</feature>
<reference evidence="17" key="1">
    <citation type="journal article" date="2021" name="Evol. Appl.">
        <title>The genome of the Pyrenean desman and the effects of bottlenecks and inbreeding on the genomic landscape of an endangered species.</title>
        <authorList>
            <person name="Escoda L."/>
            <person name="Castresana J."/>
        </authorList>
    </citation>
    <scope>NUCLEOTIDE SEQUENCE</scope>
    <source>
        <strain evidence="17">IBE-C5619</strain>
    </source>
</reference>
<evidence type="ECO:0000313" key="17">
    <source>
        <dbReference type="EMBL" id="KAG8510150.1"/>
    </source>
</evidence>
<keyword evidence="8" id="KW-0552">Olfaction</keyword>
<evidence type="ECO:0000256" key="6">
    <source>
        <dbReference type="ARBA" id="ARBA00022606"/>
    </source>
</evidence>
<feature type="transmembrane region" description="Helical" evidence="15">
    <location>
        <begin position="194"/>
        <end position="213"/>
    </location>
</feature>
<dbReference type="FunFam" id="1.10.1220.70:FF:000001">
    <property type="entry name" value="Olfactory receptor"/>
    <property type="match status" value="3"/>
</dbReference>
<dbReference type="PRINTS" id="PR00237">
    <property type="entry name" value="GPCRRHODOPSN"/>
</dbReference>
<evidence type="ECO:0000256" key="11">
    <source>
        <dbReference type="ARBA" id="ARBA00023136"/>
    </source>
</evidence>
<comment type="caution">
    <text evidence="17">The sequence shown here is derived from an EMBL/GenBank/DDBJ whole genome shotgun (WGS) entry which is preliminary data.</text>
</comment>
<evidence type="ECO:0000256" key="12">
    <source>
        <dbReference type="ARBA" id="ARBA00023170"/>
    </source>
</evidence>
<keyword evidence="11 15" id="KW-0472">Membrane</keyword>
<feature type="transmembrane region" description="Helical" evidence="15">
    <location>
        <begin position="870"/>
        <end position="890"/>
    </location>
</feature>
<dbReference type="Gene3D" id="1.20.1070.10">
    <property type="entry name" value="Rhodopsin 7-helix transmembrane proteins"/>
    <property type="match status" value="6"/>
</dbReference>
<evidence type="ECO:0000256" key="3">
    <source>
        <dbReference type="ARBA" id="ARBA00004651"/>
    </source>
</evidence>
<feature type="domain" description="G-protein coupled receptors family 1 profile" evidence="16">
    <location>
        <begin position="38"/>
        <end position="287"/>
    </location>
</feature>
<feature type="transmembrane region" description="Helical" evidence="15">
    <location>
        <begin position="797"/>
        <end position="817"/>
    </location>
</feature>
<feature type="transmembrane region" description="Helical" evidence="15">
    <location>
        <begin position="1668"/>
        <end position="1690"/>
    </location>
</feature>
<evidence type="ECO:0000256" key="7">
    <source>
        <dbReference type="ARBA" id="ARBA00022692"/>
    </source>
</evidence>
<feature type="transmembrane region" description="Helical" evidence="15">
    <location>
        <begin position="412"/>
        <end position="435"/>
    </location>
</feature>
<evidence type="ECO:0000256" key="14">
    <source>
        <dbReference type="RuleBase" id="RU000688"/>
    </source>
</evidence>
<evidence type="ECO:0000259" key="16">
    <source>
        <dbReference type="PROSITE" id="PS50262"/>
    </source>
</evidence>
<feature type="transmembrane region" description="Helical" evidence="15">
    <location>
        <begin position="838"/>
        <end position="858"/>
    </location>
</feature>
<feature type="transmembrane region" description="Helical" evidence="15">
    <location>
        <begin position="58"/>
        <end position="79"/>
    </location>
</feature>
<comment type="subcellular location">
    <subcellularLocation>
        <location evidence="3">Cell membrane</location>
        <topology evidence="3">Multi-pass membrane protein</topology>
    </subcellularLocation>
</comment>
<keyword evidence="18" id="KW-1185">Reference proteome</keyword>
<feature type="transmembrane region" description="Helical" evidence="15">
    <location>
        <begin position="269"/>
        <end position="289"/>
    </location>
</feature>
<feature type="transmembrane region" description="Helical" evidence="15">
    <location>
        <begin position="309"/>
        <end position="334"/>
    </location>
</feature>
<feature type="transmembrane region" description="Helical" evidence="15">
    <location>
        <begin position="978"/>
        <end position="1000"/>
    </location>
</feature>
<dbReference type="Proteomes" id="UP000700334">
    <property type="component" value="Unassembled WGS sequence"/>
</dbReference>
<feature type="transmembrane region" description="Helical" evidence="15">
    <location>
        <begin position="1075"/>
        <end position="1095"/>
    </location>
</feature>
<dbReference type="PROSITE" id="PS50262">
    <property type="entry name" value="G_PROTEIN_RECEP_F1_2"/>
    <property type="match status" value="6"/>
</dbReference>
<evidence type="ECO:0000256" key="1">
    <source>
        <dbReference type="ARBA" id="ARBA00002936"/>
    </source>
</evidence>
<keyword evidence="5" id="KW-1003">Cell membrane</keyword>
<evidence type="ECO:0000256" key="15">
    <source>
        <dbReference type="SAM" id="Phobius"/>
    </source>
</evidence>